<keyword evidence="2" id="KW-0788">Thiol protease</keyword>
<dbReference type="PANTHER" id="PTHR24006">
    <property type="entry name" value="UBIQUITIN CARBOXYL-TERMINAL HYDROLASE"/>
    <property type="match status" value="1"/>
</dbReference>
<dbReference type="PROSITE" id="PS00973">
    <property type="entry name" value="USP_2"/>
    <property type="match status" value="1"/>
</dbReference>
<dbReference type="Proteomes" id="UP000271098">
    <property type="component" value="Unassembled WGS sequence"/>
</dbReference>
<evidence type="ECO:0000256" key="3">
    <source>
        <dbReference type="SAM" id="MobiDB-lite"/>
    </source>
</evidence>
<dbReference type="InterPro" id="IPR028889">
    <property type="entry name" value="USP"/>
</dbReference>
<dbReference type="SUPFAM" id="SSF54001">
    <property type="entry name" value="Cysteine proteinases"/>
    <property type="match status" value="1"/>
</dbReference>
<name>A0A183DPD4_9BILA</name>
<feature type="region of interest" description="Disordered" evidence="3">
    <location>
        <begin position="70"/>
        <end position="94"/>
    </location>
</feature>
<dbReference type="InterPro" id="IPR008974">
    <property type="entry name" value="TRAF-like"/>
</dbReference>
<dbReference type="OrthoDB" id="289038at2759"/>
<dbReference type="Pfam" id="PF22486">
    <property type="entry name" value="MATH_2"/>
    <property type="match status" value="1"/>
</dbReference>
<feature type="compositionally biased region" description="Polar residues" evidence="3">
    <location>
        <begin position="72"/>
        <end position="82"/>
    </location>
</feature>
<dbReference type="InterPro" id="IPR001394">
    <property type="entry name" value="Peptidase_C19_UCH"/>
</dbReference>
<dbReference type="GO" id="GO:0005829">
    <property type="term" value="C:cytosol"/>
    <property type="evidence" value="ECO:0007669"/>
    <property type="project" value="TreeGrafter"/>
</dbReference>
<dbReference type="WBParaSite" id="GPUH_0001058801-mRNA-1">
    <property type="protein sequence ID" value="GPUH_0001058801-mRNA-1"/>
    <property type="gene ID" value="GPUH_0001058801"/>
</dbReference>
<dbReference type="InterPro" id="IPR002083">
    <property type="entry name" value="MATH/TRAF_dom"/>
</dbReference>
<dbReference type="GO" id="GO:0005634">
    <property type="term" value="C:nucleus"/>
    <property type="evidence" value="ECO:0007669"/>
    <property type="project" value="TreeGrafter"/>
</dbReference>
<proteinExistence type="inferred from homology"/>
<gene>
    <name evidence="6" type="ORF">GPUH_LOCUS10575</name>
</gene>
<protein>
    <recommendedName>
        <fullName evidence="2">Ubiquitin carboxyl-terminal hydrolase</fullName>
        <ecNumber evidence="2">3.4.19.12</ecNumber>
    </recommendedName>
</protein>
<evidence type="ECO:0000256" key="2">
    <source>
        <dbReference type="RuleBase" id="RU366025"/>
    </source>
</evidence>
<dbReference type="PROSITE" id="PS50235">
    <property type="entry name" value="USP_3"/>
    <property type="match status" value="1"/>
</dbReference>
<sequence>MGVWTLTFFFFQMTNDLGRGDHVREIRGNDVEDDSDLGICVAEEENKENARVRVAYVRAPTQRMIQEEIMDTTDSNGGQQSPMAGESEEDDPYKSEGMLHLDIDHFSDFARGSSETHQRLSNPFQNERRSAGRAFGFFLQCNGEAEAISWSCTASAVLTVRAQKPGVESHVRRINHTFYHKENDWGYSQFLPCDTLLNPDSGFIKDDTIKLEVIVMADAPHGVQWDSKKHAGFIGLKNQGATCYMNSILQTFFFTNQLRKAVYQMPTENDDPETSVALAMQRVFYELQNSDKPVGTKKLTKSFGWDSVESFHQHDVQELCRVLLDNLENKMSETKVKNTIPSLFEGKMKSYVRFMESFADYTAAEVLDGDNKYDAGEFGLQPAVKGVKFLSFPPILHLQLMRFQYDALQDANVKINDRFEFPAVLNLDPFIESSDKKEPQDFLLHAVLVHSGDFHGGHYVVFINTNLGGPAKVSSLQKFCLLGN</sequence>
<dbReference type="InterPro" id="IPR038765">
    <property type="entry name" value="Papain-like_cys_pep_sf"/>
</dbReference>
<dbReference type="EC" id="3.4.19.12" evidence="2"/>
<keyword evidence="2" id="KW-0378">Hydrolase</keyword>
<evidence type="ECO:0000259" key="4">
    <source>
        <dbReference type="PROSITE" id="PS50144"/>
    </source>
</evidence>
<evidence type="ECO:0000313" key="6">
    <source>
        <dbReference type="EMBL" id="VDN17632.1"/>
    </source>
</evidence>
<dbReference type="GO" id="GO:0016579">
    <property type="term" value="P:protein deubiquitination"/>
    <property type="evidence" value="ECO:0007669"/>
    <property type="project" value="InterPro"/>
</dbReference>
<organism evidence="8">
    <name type="scientific">Gongylonema pulchrum</name>
    <dbReference type="NCBI Taxonomy" id="637853"/>
    <lineage>
        <taxon>Eukaryota</taxon>
        <taxon>Metazoa</taxon>
        <taxon>Ecdysozoa</taxon>
        <taxon>Nematoda</taxon>
        <taxon>Chromadorea</taxon>
        <taxon>Rhabditida</taxon>
        <taxon>Spirurina</taxon>
        <taxon>Spiruromorpha</taxon>
        <taxon>Spiruroidea</taxon>
        <taxon>Gongylonematidae</taxon>
        <taxon>Gongylonema</taxon>
    </lineage>
</organism>
<dbReference type="Gene3D" id="2.60.210.10">
    <property type="entry name" value="Apoptosis, Tumor Necrosis Factor Receptor Associated Protein 2, Chain A"/>
    <property type="match status" value="1"/>
</dbReference>
<keyword evidence="2" id="KW-0645">Protease</keyword>
<reference evidence="6 7" key="2">
    <citation type="submission" date="2018-11" db="EMBL/GenBank/DDBJ databases">
        <authorList>
            <consortium name="Pathogen Informatics"/>
        </authorList>
    </citation>
    <scope>NUCLEOTIDE SEQUENCE [LARGE SCALE GENOMIC DNA]</scope>
</reference>
<dbReference type="PROSITE" id="PS50144">
    <property type="entry name" value="MATH"/>
    <property type="match status" value="1"/>
</dbReference>
<evidence type="ECO:0000313" key="7">
    <source>
        <dbReference type="Proteomes" id="UP000271098"/>
    </source>
</evidence>
<comment type="similarity">
    <text evidence="1 2">Belongs to the peptidase C19 family.</text>
</comment>
<evidence type="ECO:0000256" key="1">
    <source>
        <dbReference type="ARBA" id="ARBA00009085"/>
    </source>
</evidence>
<dbReference type="GO" id="GO:0006508">
    <property type="term" value="P:proteolysis"/>
    <property type="evidence" value="ECO:0007669"/>
    <property type="project" value="UniProtKB-KW"/>
</dbReference>
<evidence type="ECO:0000313" key="8">
    <source>
        <dbReference type="WBParaSite" id="GPUH_0001058801-mRNA-1"/>
    </source>
</evidence>
<dbReference type="AlphaFoldDB" id="A0A183DPD4"/>
<dbReference type="GO" id="GO:0004843">
    <property type="term" value="F:cysteine-type deubiquitinase activity"/>
    <property type="evidence" value="ECO:0007669"/>
    <property type="project" value="UniProtKB-UniRule"/>
</dbReference>
<dbReference type="GO" id="GO:0031647">
    <property type="term" value="P:regulation of protein stability"/>
    <property type="evidence" value="ECO:0007669"/>
    <property type="project" value="TreeGrafter"/>
</dbReference>
<feature type="domain" description="MATH" evidence="4">
    <location>
        <begin position="96"/>
        <end position="215"/>
    </location>
</feature>
<keyword evidence="2" id="KW-0833">Ubl conjugation pathway</keyword>
<dbReference type="SUPFAM" id="SSF49599">
    <property type="entry name" value="TRAF domain-like"/>
    <property type="match status" value="1"/>
</dbReference>
<comment type="catalytic activity">
    <reaction evidence="2">
        <text>Thiol-dependent hydrolysis of ester, thioester, amide, peptide and isopeptide bonds formed by the C-terminal Gly of ubiquitin (a 76-residue protein attached to proteins as an intracellular targeting signal).</text>
        <dbReference type="EC" id="3.4.19.12"/>
    </reaction>
</comment>
<evidence type="ECO:0000259" key="5">
    <source>
        <dbReference type="PROSITE" id="PS50235"/>
    </source>
</evidence>
<accession>A0A183DPD4</accession>
<dbReference type="InterPro" id="IPR050164">
    <property type="entry name" value="Peptidase_C19"/>
</dbReference>
<keyword evidence="7" id="KW-1185">Reference proteome</keyword>
<reference evidence="8" key="1">
    <citation type="submission" date="2016-06" db="UniProtKB">
        <authorList>
            <consortium name="WormBaseParasite"/>
        </authorList>
    </citation>
    <scope>IDENTIFICATION</scope>
</reference>
<dbReference type="PROSITE" id="PS00972">
    <property type="entry name" value="USP_1"/>
    <property type="match status" value="1"/>
</dbReference>
<dbReference type="EMBL" id="UYRT01078042">
    <property type="protein sequence ID" value="VDN17632.1"/>
    <property type="molecule type" value="Genomic_DNA"/>
</dbReference>
<dbReference type="Gene3D" id="3.90.70.10">
    <property type="entry name" value="Cysteine proteinases"/>
    <property type="match status" value="1"/>
</dbReference>
<dbReference type="PANTHER" id="PTHR24006:SF644">
    <property type="entry name" value="UBIQUITIN CARBOXYL-TERMINAL HYDROLASE 7"/>
    <property type="match status" value="1"/>
</dbReference>
<dbReference type="Pfam" id="PF00443">
    <property type="entry name" value="UCH"/>
    <property type="match status" value="1"/>
</dbReference>
<feature type="domain" description="USP" evidence="5">
    <location>
        <begin position="234"/>
        <end position="484"/>
    </location>
</feature>
<dbReference type="InterPro" id="IPR018200">
    <property type="entry name" value="USP_CS"/>
</dbReference>